<feature type="non-terminal residue" evidence="1">
    <location>
        <position position="1"/>
    </location>
</feature>
<sequence length="101" mass="10386">EEIPDAADAVAGLCPQHQELVDEAAYAYPDGVHTGKGLRPGAYRSASPTAACSWRITGAGGRELSSGSSDTGVSRKITIPTSARTFTSTGCYAWLPEGAEG</sequence>
<accession>A0A6G3XBZ3</accession>
<evidence type="ECO:0000313" key="1">
    <source>
        <dbReference type="EMBL" id="NEE15132.1"/>
    </source>
</evidence>
<protein>
    <submittedName>
        <fullName evidence="1">Uncharacterized protein</fullName>
    </submittedName>
</protein>
<reference evidence="1" key="1">
    <citation type="submission" date="2020-01" db="EMBL/GenBank/DDBJ databases">
        <title>Insect and environment-associated Actinomycetes.</title>
        <authorList>
            <person name="Currrie C."/>
            <person name="Chevrette M."/>
            <person name="Carlson C."/>
            <person name="Stubbendieck R."/>
            <person name="Wendt-Pienkowski E."/>
        </authorList>
    </citation>
    <scope>NUCLEOTIDE SEQUENCE</scope>
    <source>
        <strain evidence="1">SID7499</strain>
    </source>
</reference>
<organism evidence="1">
    <name type="scientific">Streptomyces sp. SID7499</name>
    <dbReference type="NCBI Taxonomy" id="2706086"/>
    <lineage>
        <taxon>Bacteria</taxon>
        <taxon>Bacillati</taxon>
        <taxon>Actinomycetota</taxon>
        <taxon>Actinomycetes</taxon>
        <taxon>Kitasatosporales</taxon>
        <taxon>Streptomycetaceae</taxon>
        <taxon>Streptomyces</taxon>
    </lineage>
</organism>
<proteinExistence type="predicted"/>
<comment type="caution">
    <text evidence="1">The sequence shown here is derived from an EMBL/GenBank/DDBJ whole genome shotgun (WGS) entry which is preliminary data.</text>
</comment>
<gene>
    <name evidence="1" type="ORF">G3M58_52820</name>
</gene>
<dbReference type="AlphaFoldDB" id="A0A6G3XBZ3"/>
<dbReference type="EMBL" id="JAAGMN010005406">
    <property type="protein sequence ID" value="NEE15132.1"/>
    <property type="molecule type" value="Genomic_DNA"/>
</dbReference>
<name>A0A6G3XBZ3_9ACTN</name>